<keyword evidence="5" id="KW-1185">Reference proteome</keyword>
<dbReference type="VEuPathDB" id="VectorBase:LOC119172593"/>
<name>A0A9J6D3S9_RHIMP</name>
<dbReference type="GO" id="GO:0005886">
    <property type="term" value="C:plasma membrane"/>
    <property type="evidence" value="ECO:0007669"/>
    <property type="project" value="TreeGrafter"/>
</dbReference>
<dbReference type="EMBL" id="JABSTU010000260">
    <property type="protein sequence ID" value="KAH7997511.1"/>
    <property type="molecule type" value="Genomic_DNA"/>
</dbReference>
<reference evidence="4" key="2">
    <citation type="submission" date="2021-09" db="EMBL/GenBank/DDBJ databases">
        <authorList>
            <person name="Jia N."/>
            <person name="Wang J."/>
            <person name="Shi W."/>
            <person name="Du L."/>
            <person name="Sun Y."/>
            <person name="Zhan W."/>
            <person name="Jiang J."/>
            <person name="Wang Q."/>
            <person name="Zhang B."/>
            <person name="Ji P."/>
            <person name="Sakyi L.B."/>
            <person name="Cui X."/>
            <person name="Yuan T."/>
            <person name="Jiang B."/>
            <person name="Yang W."/>
            <person name="Lam T.T.-Y."/>
            <person name="Chang Q."/>
            <person name="Ding S."/>
            <person name="Wang X."/>
            <person name="Zhu J."/>
            <person name="Ruan X."/>
            <person name="Zhao L."/>
            <person name="Wei J."/>
            <person name="Que T."/>
            <person name="Du C."/>
            <person name="Cheng J."/>
            <person name="Dai P."/>
            <person name="Han X."/>
            <person name="Huang E."/>
            <person name="Gao Y."/>
            <person name="Liu J."/>
            <person name="Shao H."/>
            <person name="Ye R."/>
            <person name="Li L."/>
            <person name="Wei W."/>
            <person name="Wang X."/>
            <person name="Wang C."/>
            <person name="Huo Q."/>
            <person name="Li W."/>
            <person name="Guo W."/>
            <person name="Chen H."/>
            <person name="Chen S."/>
            <person name="Zhou L."/>
            <person name="Zhou L."/>
            <person name="Ni X."/>
            <person name="Tian J."/>
            <person name="Zhou Y."/>
            <person name="Sheng Y."/>
            <person name="Liu T."/>
            <person name="Pan Y."/>
            <person name="Xia L."/>
            <person name="Li J."/>
            <person name="Zhao F."/>
            <person name="Cao W."/>
        </authorList>
    </citation>
    <scope>NUCLEOTIDE SEQUENCE</scope>
    <source>
        <strain evidence="4">Rmic-2018</strain>
        <tissue evidence="4">Larvae</tissue>
    </source>
</reference>
<dbReference type="PROSITE" id="PS51885">
    <property type="entry name" value="NEPRILYSIN"/>
    <property type="match status" value="1"/>
</dbReference>
<dbReference type="Gene3D" id="1.10.1380.10">
    <property type="entry name" value="Neutral endopeptidase , domain2"/>
    <property type="match status" value="1"/>
</dbReference>
<comment type="similarity">
    <text evidence="1">Belongs to the peptidase M13 family.</text>
</comment>
<dbReference type="PANTHER" id="PTHR11733:SF241">
    <property type="entry name" value="GH26575P-RELATED"/>
    <property type="match status" value="1"/>
</dbReference>
<dbReference type="Proteomes" id="UP000821866">
    <property type="component" value="Unassembled WGS sequence"/>
</dbReference>
<organism evidence="4 5">
    <name type="scientific">Rhipicephalus microplus</name>
    <name type="common">Cattle tick</name>
    <name type="synonym">Boophilus microplus</name>
    <dbReference type="NCBI Taxonomy" id="6941"/>
    <lineage>
        <taxon>Eukaryota</taxon>
        <taxon>Metazoa</taxon>
        <taxon>Ecdysozoa</taxon>
        <taxon>Arthropoda</taxon>
        <taxon>Chelicerata</taxon>
        <taxon>Arachnida</taxon>
        <taxon>Acari</taxon>
        <taxon>Parasitiformes</taxon>
        <taxon>Ixodida</taxon>
        <taxon>Ixodoidea</taxon>
        <taxon>Ixodidae</taxon>
        <taxon>Rhipicephalinae</taxon>
        <taxon>Rhipicephalus</taxon>
        <taxon>Boophilus</taxon>
    </lineage>
</organism>
<feature type="compositionally biased region" description="Basic and acidic residues" evidence="2">
    <location>
        <begin position="80"/>
        <end position="90"/>
    </location>
</feature>
<protein>
    <recommendedName>
        <fullName evidence="3">Peptidase M13 N-terminal domain-containing protein</fullName>
    </recommendedName>
</protein>
<feature type="compositionally biased region" description="Basic residues" evidence="2">
    <location>
        <begin position="91"/>
        <end position="102"/>
    </location>
</feature>
<evidence type="ECO:0000259" key="3">
    <source>
        <dbReference type="Pfam" id="PF05649"/>
    </source>
</evidence>
<evidence type="ECO:0000256" key="2">
    <source>
        <dbReference type="SAM" id="MobiDB-lite"/>
    </source>
</evidence>
<dbReference type="InterPro" id="IPR000718">
    <property type="entry name" value="Peptidase_M13"/>
</dbReference>
<feature type="domain" description="Peptidase M13 N-terminal" evidence="3">
    <location>
        <begin position="160"/>
        <end position="311"/>
    </location>
</feature>
<feature type="region of interest" description="Disordered" evidence="2">
    <location>
        <begin position="1"/>
        <end position="116"/>
    </location>
</feature>
<feature type="compositionally biased region" description="Polar residues" evidence="2">
    <location>
        <begin position="103"/>
        <end position="115"/>
    </location>
</feature>
<dbReference type="Gene3D" id="3.40.390.10">
    <property type="entry name" value="Collagenase (Catalytic Domain)"/>
    <property type="match status" value="1"/>
</dbReference>
<comment type="caution">
    <text evidence="4">The sequence shown here is derived from an EMBL/GenBank/DDBJ whole genome shotgun (WGS) entry which is preliminary data.</text>
</comment>
<dbReference type="InterPro" id="IPR042089">
    <property type="entry name" value="Peptidase_M13_dom_2"/>
</dbReference>
<gene>
    <name evidence="4" type="ORF">HPB51_026393</name>
</gene>
<accession>A0A9J6D3S9</accession>
<dbReference type="PANTHER" id="PTHR11733">
    <property type="entry name" value="ZINC METALLOPROTEASE FAMILY M13 NEPRILYSIN-RELATED"/>
    <property type="match status" value="1"/>
</dbReference>
<proteinExistence type="inferred from homology"/>
<evidence type="ECO:0000313" key="5">
    <source>
        <dbReference type="Proteomes" id="UP000821866"/>
    </source>
</evidence>
<dbReference type="Pfam" id="PF05649">
    <property type="entry name" value="Peptidase_M13_N"/>
    <property type="match status" value="1"/>
</dbReference>
<evidence type="ECO:0000313" key="4">
    <source>
        <dbReference type="EMBL" id="KAH7997511.1"/>
    </source>
</evidence>
<evidence type="ECO:0000256" key="1">
    <source>
        <dbReference type="ARBA" id="ARBA00007357"/>
    </source>
</evidence>
<sequence length="345" mass="38838">MADETKSTGGTRVATERRVRKEDSMETDILNKMGETGAVLIRRTQAKALQKGQPRSQKHQSIVDDANNPDNGSPGKKKLKLDDDGNESQKRNSRISKMKSSSKQHNGETETQTYTLPVRTTDDYTKVDPEVTRIVHYCDTAFCSQEARYVESLVTSNQSPCVSFYEHVCNKWLSQQAKHPTGSESSLSQDSILQRSLARQLLSLIQDSTEPDLQTAAKLYSSCAVVRHGNMSLDDRFALEIMFERWEIRSWPRTGHKNLSNLSVWRFAAELVRDLDLATLFMVTVGVDPDDMEATILELDSLRSLFSDNYHVFEHEAKVTGMPSMKSSHRLMLRPLSTSTTSPTG</sequence>
<dbReference type="SUPFAM" id="SSF55486">
    <property type="entry name" value="Metalloproteases ('zincins'), catalytic domain"/>
    <property type="match status" value="1"/>
</dbReference>
<dbReference type="InterPro" id="IPR024079">
    <property type="entry name" value="MetalloPept_cat_dom_sf"/>
</dbReference>
<dbReference type="AlphaFoldDB" id="A0A9J6D3S9"/>
<dbReference type="GO" id="GO:0004222">
    <property type="term" value="F:metalloendopeptidase activity"/>
    <property type="evidence" value="ECO:0007669"/>
    <property type="project" value="InterPro"/>
</dbReference>
<reference evidence="4" key="1">
    <citation type="journal article" date="2020" name="Cell">
        <title>Large-Scale Comparative Analyses of Tick Genomes Elucidate Their Genetic Diversity and Vector Capacities.</title>
        <authorList>
            <consortium name="Tick Genome and Microbiome Consortium (TIGMIC)"/>
            <person name="Jia N."/>
            <person name="Wang J."/>
            <person name="Shi W."/>
            <person name="Du L."/>
            <person name="Sun Y."/>
            <person name="Zhan W."/>
            <person name="Jiang J.F."/>
            <person name="Wang Q."/>
            <person name="Zhang B."/>
            <person name="Ji P."/>
            <person name="Bell-Sakyi L."/>
            <person name="Cui X.M."/>
            <person name="Yuan T.T."/>
            <person name="Jiang B.G."/>
            <person name="Yang W.F."/>
            <person name="Lam T.T."/>
            <person name="Chang Q.C."/>
            <person name="Ding S.J."/>
            <person name="Wang X.J."/>
            <person name="Zhu J.G."/>
            <person name="Ruan X.D."/>
            <person name="Zhao L."/>
            <person name="Wei J.T."/>
            <person name="Ye R.Z."/>
            <person name="Que T.C."/>
            <person name="Du C.H."/>
            <person name="Zhou Y.H."/>
            <person name="Cheng J.X."/>
            <person name="Dai P.F."/>
            <person name="Guo W.B."/>
            <person name="Han X.H."/>
            <person name="Huang E.J."/>
            <person name="Li L.F."/>
            <person name="Wei W."/>
            <person name="Gao Y.C."/>
            <person name="Liu J.Z."/>
            <person name="Shao H.Z."/>
            <person name="Wang X."/>
            <person name="Wang C.C."/>
            <person name="Yang T.C."/>
            <person name="Huo Q.B."/>
            <person name="Li W."/>
            <person name="Chen H.Y."/>
            <person name="Chen S.E."/>
            <person name="Zhou L.G."/>
            <person name="Ni X.B."/>
            <person name="Tian J.H."/>
            <person name="Sheng Y."/>
            <person name="Liu T."/>
            <person name="Pan Y.S."/>
            <person name="Xia L.Y."/>
            <person name="Li J."/>
            <person name="Zhao F."/>
            <person name="Cao W.C."/>
        </authorList>
    </citation>
    <scope>NUCLEOTIDE SEQUENCE</scope>
    <source>
        <strain evidence="4">Rmic-2018</strain>
    </source>
</reference>
<feature type="compositionally biased region" description="Basic and acidic residues" evidence="2">
    <location>
        <begin position="14"/>
        <end position="24"/>
    </location>
</feature>
<dbReference type="InterPro" id="IPR008753">
    <property type="entry name" value="Peptidase_M13_N"/>
</dbReference>
<dbReference type="GO" id="GO:0016485">
    <property type="term" value="P:protein processing"/>
    <property type="evidence" value="ECO:0007669"/>
    <property type="project" value="TreeGrafter"/>
</dbReference>